<evidence type="ECO:0000256" key="2">
    <source>
        <dbReference type="SAM" id="SignalP"/>
    </source>
</evidence>
<proteinExistence type="predicted"/>
<dbReference type="Proteomes" id="UP000729913">
    <property type="component" value="Unassembled WGS sequence"/>
</dbReference>
<dbReference type="OrthoDB" id="10394999at2759"/>
<dbReference type="EMBL" id="JAAOIC020000053">
    <property type="protein sequence ID" value="KAG8035806.1"/>
    <property type="molecule type" value="Genomic_DNA"/>
</dbReference>
<reference evidence="3" key="1">
    <citation type="submission" date="2020-03" db="EMBL/GenBank/DDBJ databases">
        <authorList>
            <person name="Chebbi M.A."/>
            <person name="Drezen J.M."/>
        </authorList>
    </citation>
    <scope>NUCLEOTIDE SEQUENCE</scope>
    <source>
        <tissue evidence="3">Whole body</tissue>
    </source>
</reference>
<sequence length="136" mass="15624">MTKLEAKICLALFIITLMSSVVYSKCYTAGQWCYEDGSDKCCPDGYNEKIAPNQRPTYRCVHMHYRYGYPKDMITCRNSNLRKFVYNLSFNSSNDSLILDPPKDSQISNSSNDFQSDYASSSDNIPFKNSDKISRF</sequence>
<name>A0A8J5UXI2_9HYME</name>
<reference evidence="3" key="2">
    <citation type="submission" date="2021-04" db="EMBL/GenBank/DDBJ databases">
        <title>Genome-wide patterns of bracovirus chromosomal integration into multiple host tissues during parasitism.</title>
        <authorList>
            <person name="Chebbi M.A.C."/>
        </authorList>
    </citation>
    <scope>NUCLEOTIDE SEQUENCE</scope>
    <source>
        <tissue evidence="3">Whole body</tissue>
    </source>
</reference>
<gene>
    <name evidence="3" type="ORF">G9C98_001462</name>
</gene>
<keyword evidence="2" id="KW-0732">Signal</keyword>
<protein>
    <submittedName>
        <fullName evidence="3">Uncharacterized protein</fullName>
    </submittedName>
</protein>
<feature type="chain" id="PRO_5035174576" evidence="2">
    <location>
        <begin position="25"/>
        <end position="136"/>
    </location>
</feature>
<evidence type="ECO:0000256" key="1">
    <source>
        <dbReference type="SAM" id="MobiDB-lite"/>
    </source>
</evidence>
<feature type="region of interest" description="Disordered" evidence="1">
    <location>
        <begin position="95"/>
        <end position="136"/>
    </location>
</feature>
<comment type="caution">
    <text evidence="3">The sequence shown here is derived from an EMBL/GenBank/DDBJ whole genome shotgun (WGS) entry which is preliminary data.</text>
</comment>
<feature type="compositionally biased region" description="Polar residues" evidence="1">
    <location>
        <begin position="105"/>
        <end position="124"/>
    </location>
</feature>
<evidence type="ECO:0000313" key="4">
    <source>
        <dbReference type="Proteomes" id="UP000729913"/>
    </source>
</evidence>
<evidence type="ECO:0000313" key="3">
    <source>
        <dbReference type="EMBL" id="KAG8035806.1"/>
    </source>
</evidence>
<feature type="signal peptide" evidence="2">
    <location>
        <begin position="1"/>
        <end position="24"/>
    </location>
</feature>
<keyword evidence="4" id="KW-1185">Reference proteome</keyword>
<dbReference type="AlphaFoldDB" id="A0A8J5UXI2"/>
<accession>A0A8J5UXI2</accession>
<organism evidence="3 4">
    <name type="scientific">Cotesia typhae</name>
    <dbReference type="NCBI Taxonomy" id="2053667"/>
    <lineage>
        <taxon>Eukaryota</taxon>
        <taxon>Metazoa</taxon>
        <taxon>Ecdysozoa</taxon>
        <taxon>Arthropoda</taxon>
        <taxon>Hexapoda</taxon>
        <taxon>Insecta</taxon>
        <taxon>Pterygota</taxon>
        <taxon>Neoptera</taxon>
        <taxon>Endopterygota</taxon>
        <taxon>Hymenoptera</taxon>
        <taxon>Apocrita</taxon>
        <taxon>Ichneumonoidea</taxon>
        <taxon>Braconidae</taxon>
        <taxon>Microgastrinae</taxon>
        <taxon>Cotesia</taxon>
    </lineage>
</organism>